<dbReference type="AlphaFoldDB" id="A0A2M7CQ57"/>
<gene>
    <name evidence="2" type="ORF">COS33_01335</name>
</gene>
<dbReference type="GO" id="GO:0004222">
    <property type="term" value="F:metalloendopeptidase activity"/>
    <property type="evidence" value="ECO:0007669"/>
    <property type="project" value="TreeGrafter"/>
</dbReference>
<dbReference type="SUPFAM" id="SSF51261">
    <property type="entry name" value="Duplicated hybrid motif"/>
    <property type="match status" value="1"/>
</dbReference>
<dbReference type="Pfam" id="PF01551">
    <property type="entry name" value="Peptidase_M23"/>
    <property type="match status" value="1"/>
</dbReference>
<comment type="caution">
    <text evidence="2">The sequence shown here is derived from an EMBL/GenBank/DDBJ whole genome shotgun (WGS) entry which is preliminary data.</text>
</comment>
<evidence type="ECO:0000259" key="1">
    <source>
        <dbReference type="Pfam" id="PF01551"/>
    </source>
</evidence>
<dbReference type="Proteomes" id="UP000230595">
    <property type="component" value="Unassembled WGS sequence"/>
</dbReference>
<dbReference type="Gene3D" id="2.70.70.10">
    <property type="entry name" value="Glucose Permease (Domain IIA)"/>
    <property type="match status" value="1"/>
</dbReference>
<name>A0A2M7CQ57_9BACT</name>
<evidence type="ECO:0000313" key="3">
    <source>
        <dbReference type="Proteomes" id="UP000230595"/>
    </source>
</evidence>
<sequence length="211" mass="23317">MANNLTALWWGLLILAVITVNFASNKANLNISFAKNNLGGPSEEYQRQRQDALLATAVMTQNMPEETAQNSYSDALNVVNSPTNQKSNKKTNRLRISPPTIGWNWGQLHAFNAVDIANRCDTPIYAAKEGIVTETNNDNNWNNGYGNSITIEHSNNIETLYAHLEKVETQIGQYVKEKELIGYMGSTGNTDGPTGCHLHFEVHGAENPLVN</sequence>
<proteinExistence type="predicted"/>
<dbReference type="InterPro" id="IPR011055">
    <property type="entry name" value="Dup_hybrid_motif"/>
</dbReference>
<protein>
    <recommendedName>
        <fullName evidence="1">M23ase beta-sheet core domain-containing protein</fullName>
    </recommendedName>
</protein>
<dbReference type="InterPro" id="IPR050570">
    <property type="entry name" value="Cell_wall_metabolism_enzyme"/>
</dbReference>
<dbReference type="EMBL" id="PEUH01000029">
    <property type="protein sequence ID" value="PIV31791.1"/>
    <property type="molecule type" value="Genomic_DNA"/>
</dbReference>
<dbReference type="InterPro" id="IPR016047">
    <property type="entry name" value="M23ase_b-sheet_dom"/>
</dbReference>
<feature type="domain" description="M23ase beta-sheet core" evidence="1">
    <location>
        <begin position="112"/>
        <end position="208"/>
    </location>
</feature>
<dbReference type="PANTHER" id="PTHR21666:SF270">
    <property type="entry name" value="MUREIN HYDROLASE ACTIVATOR ENVC"/>
    <property type="match status" value="1"/>
</dbReference>
<dbReference type="CDD" id="cd12797">
    <property type="entry name" value="M23_peptidase"/>
    <property type="match status" value="1"/>
</dbReference>
<evidence type="ECO:0000313" key="2">
    <source>
        <dbReference type="EMBL" id="PIV31791.1"/>
    </source>
</evidence>
<reference evidence="3" key="1">
    <citation type="submission" date="2017-09" db="EMBL/GenBank/DDBJ databases">
        <title>Depth-based differentiation of microbial function through sediment-hosted aquifers and enrichment of novel symbionts in the deep terrestrial subsurface.</title>
        <authorList>
            <person name="Probst A.J."/>
            <person name="Ladd B."/>
            <person name="Jarett J.K."/>
            <person name="Geller-Mcgrath D.E."/>
            <person name="Sieber C.M.K."/>
            <person name="Emerson J.B."/>
            <person name="Anantharaman K."/>
            <person name="Thomas B.C."/>
            <person name="Malmstrom R."/>
            <person name="Stieglmeier M."/>
            <person name="Klingl A."/>
            <person name="Woyke T."/>
            <person name="Ryan C.M."/>
            <person name="Banfield J.F."/>
        </authorList>
    </citation>
    <scope>NUCLEOTIDE SEQUENCE [LARGE SCALE GENOMIC DNA]</scope>
</reference>
<dbReference type="PANTHER" id="PTHR21666">
    <property type="entry name" value="PEPTIDASE-RELATED"/>
    <property type="match status" value="1"/>
</dbReference>
<organism evidence="2 3">
    <name type="scientific">Candidatus Wolfebacteria bacterium CG02_land_8_20_14_3_00_37_12</name>
    <dbReference type="NCBI Taxonomy" id="1975066"/>
    <lineage>
        <taxon>Bacteria</taxon>
        <taxon>Candidatus Wolfeibacteriota</taxon>
    </lineage>
</organism>
<accession>A0A2M7CQ57</accession>